<dbReference type="Pfam" id="PF12635">
    <property type="entry name" value="DUF3780"/>
    <property type="match status" value="1"/>
</dbReference>
<accession>A0ABV8CI04</accession>
<feature type="domain" description="DUF4357" evidence="1">
    <location>
        <begin position="293"/>
        <end position="346"/>
    </location>
</feature>
<protein>
    <submittedName>
        <fullName evidence="2">Anti-phage-associated DUF3780 domain-containing protein</fullName>
    </submittedName>
</protein>
<dbReference type="EMBL" id="JBHSAB010000028">
    <property type="protein sequence ID" value="MFC3909676.1"/>
    <property type="molecule type" value="Genomic_DNA"/>
</dbReference>
<keyword evidence="3" id="KW-1185">Reference proteome</keyword>
<name>A0ABV8CI04_9GAMM</name>
<sequence>MIQEKTRIGSFKHVTLGFGVPASSDPHHFKVIIPKANSGKVIISEYLGLQAQRDDYAVIDRVMLERSRWTCIQPEVQRTFNSRLKEHGVKTSSWKIGENVVDRLLGKELCVLAWAVEKMELENIPIAVRNWLALRPEERWWLFGMNAISTGGIEDGNKGWRIALRHALGDIPQSDYLKYDIVSNASVGVSLKSHDINSLKNHINAPTLIDTNAPSSSDTNSLAQDDINSFPSNESNGENTSAVETIFLFEAKRAKAEGYPVGEMSKPEFIVKKSSTANIAQANSQRPAIRELRQKLLDEGVFLKEGEIYIFTRDYQFNSPSAAACLIAGNPRSGLDAWRDSNGLTLKELGYGKKC</sequence>
<dbReference type="InterPro" id="IPR024220">
    <property type="entry name" value="DUF3780"/>
</dbReference>
<comment type="caution">
    <text evidence="2">The sequence shown here is derived from an EMBL/GenBank/DDBJ whole genome shotgun (WGS) entry which is preliminary data.</text>
</comment>
<dbReference type="Pfam" id="PF14267">
    <property type="entry name" value="DUF4357"/>
    <property type="match status" value="1"/>
</dbReference>
<gene>
    <name evidence="2" type="ORF">ACFORL_11400</name>
</gene>
<dbReference type="NCBIfam" id="NF042961">
    <property type="entry name" value="DUF3780_antiphage"/>
    <property type="match status" value="1"/>
</dbReference>
<dbReference type="RefSeq" id="WP_382344117.1">
    <property type="nucleotide sequence ID" value="NZ_JBHSAB010000028.1"/>
</dbReference>
<dbReference type="Proteomes" id="UP001595758">
    <property type="component" value="Unassembled WGS sequence"/>
</dbReference>
<evidence type="ECO:0000313" key="3">
    <source>
        <dbReference type="Proteomes" id="UP001595758"/>
    </source>
</evidence>
<dbReference type="InterPro" id="IPR025579">
    <property type="entry name" value="DUF4357"/>
</dbReference>
<evidence type="ECO:0000313" key="2">
    <source>
        <dbReference type="EMBL" id="MFC3909676.1"/>
    </source>
</evidence>
<organism evidence="2 3">
    <name type="scientific">Legionella dresdenensis</name>
    <dbReference type="NCBI Taxonomy" id="450200"/>
    <lineage>
        <taxon>Bacteria</taxon>
        <taxon>Pseudomonadati</taxon>
        <taxon>Pseudomonadota</taxon>
        <taxon>Gammaproteobacteria</taxon>
        <taxon>Legionellales</taxon>
        <taxon>Legionellaceae</taxon>
        <taxon>Legionella</taxon>
    </lineage>
</organism>
<proteinExistence type="predicted"/>
<reference evidence="3" key="1">
    <citation type="journal article" date="2019" name="Int. J. Syst. Evol. Microbiol.">
        <title>The Global Catalogue of Microorganisms (GCM) 10K type strain sequencing project: providing services to taxonomists for standard genome sequencing and annotation.</title>
        <authorList>
            <consortium name="The Broad Institute Genomics Platform"/>
            <consortium name="The Broad Institute Genome Sequencing Center for Infectious Disease"/>
            <person name="Wu L."/>
            <person name="Ma J."/>
        </authorList>
    </citation>
    <scope>NUCLEOTIDE SEQUENCE [LARGE SCALE GENOMIC DNA]</scope>
    <source>
        <strain evidence="3">CCUG 59858</strain>
    </source>
</reference>
<evidence type="ECO:0000259" key="1">
    <source>
        <dbReference type="Pfam" id="PF14267"/>
    </source>
</evidence>